<dbReference type="InterPro" id="IPR036188">
    <property type="entry name" value="FAD/NAD-bd_sf"/>
</dbReference>
<sequence length="422" mass="47362">MEKHHQIVIIGAGTAGITVAAQLLRKDRKLDIAIIDPAKKHYYQAAWTLVGAGTFNYKATEREMASLIPKGATWIQEAVQDLDPDANKVTLQGGDVVTYDYLVACPGIQYNLNAIEGLAETINKNNVCSNYINPNYTWEVLQKIEKGTALFTLAPTTIKCGGAPQKIMYLADDYFRRTRKRDKIDVTYILPGGVIFGVEPFKSTIMKVVDRKDIQLRFFHALTRIDGPNHKAYFKITANQDDPNKLFYHHRPLQEKMVSETEVEVAFDMLHLAPPQSAPDFIMRSKIAAQEGPQKGWINVNLYTLQHNVYANVFALGDAAGLPTGKTGAAVRKQAPIVVENLLHVIKHDGALQPDYHGYSSCPIVTGYGKMVLAEFDYDNKRASDPMISRLFDTSKELFAMWILKKYGLPFMYWNLMLKGKA</sequence>
<evidence type="ECO:0000313" key="3">
    <source>
        <dbReference type="EMBL" id="AEE50799.1"/>
    </source>
</evidence>
<evidence type="ECO:0000259" key="2">
    <source>
        <dbReference type="Pfam" id="PF07992"/>
    </source>
</evidence>
<accession>F4L5D5</accession>
<dbReference type="AlphaFoldDB" id="F4L5D5"/>
<dbReference type="Pfam" id="PF07992">
    <property type="entry name" value="Pyr_redox_2"/>
    <property type="match status" value="1"/>
</dbReference>
<gene>
    <name evidence="3" type="ordered locus">Halhy_2935</name>
</gene>
<dbReference type="SUPFAM" id="SSF51905">
    <property type="entry name" value="FAD/NAD(P)-binding domain"/>
    <property type="match status" value="2"/>
</dbReference>
<organism evidence="3 4">
    <name type="scientific">Haliscomenobacter hydrossis (strain ATCC 27775 / DSM 1100 / LMG 10767 / O)</name>
    <dbReference type="NCBI Taxonomy" id="760192"/>
    <lineage>
        <taxon>Bacteria</taxon>
        <taxon>Pseudomonadati</taxon>
        <taxon>Bacteroidota</taxon>
        <taxon>Saprospiria</taxon>
        <taxon>Saprospirales</taxon>
        <taxon>Haliscomenobacteraceae</taxon>
        <taxon>Haliscomenobacter</taxon>
    </lineage>
</organism>
<dbReference type="InterPro" id="IPR015904">
    <property type="entry name" value="Sulphide_quinone_reductase"/>
</dbReference>
<dbReference type="KEGG" id="hhy:Halhy_2935"/>
<keyword evidence="1" id="KW-1133">Transmembrane helix</keyword>
<dbReference type="Proteomes" id="UP000008461">
    <property type="component" value="Chromosome"/>
</dbReference>
<dbReference type="GO" id="GO:0070221">
    <property type="term" value="P:sulfide oxidation, using sulfide:quinone oxidoreductase"/>
    <property type="evidence" value="ECO:0007669"/>
    <property type="project" value="TreeGrafter"/>
</dbReference>
<reference evidence="3 4" key="1">
    <citation type="journal article" date="2011" name="Stand. Genomic Sci.">
        <title>Complete genome sequence of Haliscomenobacter hydrossis type strain (O).</title>
        <authorList>
            <consortium name="US DOE Joint Genome Institute (JGI-PGF)"/>
            <person name="Daligault H."/>
            <person name="Lapidus A."/>
            <person name="Zeytun A."/>
            <person name="Nolan M."/>
            <person name="Lucas S."/>
            <person name="Del Rio T.G."/>
            <person name="Tice H."/>
            <person name="Cheng J.F."/>
            <person name="Tapia R."/>
            <person name="Han C."/>
            <person name="Goodwin L."/>
            <person name="Pitluck S."/>
            <person name="Liolios K."/>
            <person name="Pagani I."/>
            <person name="Ivanova N."/>
            <person name="Huntemann M."/>
            <person name="Mavromatis K."/>
            <person name="Mikhailova N."/>
            <person name="Pati A."/>
            <person name="Chen A."/>
            <person name="Palaniappan K."/>
            <person name="Land M."/>
            <person name="Hauser L."/>
            <person name="Brambilla E.M."/>
            <person name="Rohde M."/>
            <person name="Verbarg S."/>
            <person name="Goker M."/>
            <person name="Bristow J."/>
            <person name="Eisen J.A."/>
            <person name="Markowitz V."/>
            <person name="Hugenholtz P."/>
            <person name="Kyrpides N.C."/>
            <person name="Klenk H.P."/>
            <person name="Woyke T."/>
        </authorList>
    </citation>
    <scope>NUCLEOTIDE SEQUENCE [LARGE SCALE GENOMIC DNA]</scope>
    <source>
        <strain evidence="4">ATCC 27775 / DSM 1100 / LMG 10767 / O</strain>
    </source>
</reference>
<dbReference type="PANTHER" id="PTHR10632">
    <property type="entry name" value="SULFIDE:QUINONE OXIDOREDUCTASE"/>
    <property type="match status" value="1"/>
</dbReference>
<evidence type="ECO:0000256" key="1">
    <source>
        <dbReference type="SAM" id="Phobius"/>
    </source>
</evidence>
<protein>
    <submittedName>
        <fullName evidence="3">FAD-dependent pyridine nucleotide-disulfide oxidoreductase</fullName>
    </submittedName>
</protein>
<dbReference type="eggNOG" id="COG0446">
    <property type="taxonomic scope" value="Bacteria"/>
</dbReference>
<proteinExistence type="predicted"/>
<dbReference type="EMBL" id="CP002691">
    <property type="protein sequence ID" value="AEE50799.1"/>
    <property type="molecule type" value="Genomic_DNA"/>
</dbReference>
<dbReference type="InterPro" id="IPR023753">
    <property type="entry name" value="FAD/NAD-binding_dom"/>
</dbReference>
<evidence type="ECO:0000313" key="4">
    <source>
        <dbReference type="Proteomes" id="UP000008461"/>
    </source>
</evidence>
<keyword evidence="4" id="KW-1185">Reference proteome</keyword>
<dbReference type="HOGENOM" id="CLU_030742_2_0_10"/>
<keyword evidence="1" id="KW-0812">Transmembrane</keyword>
<reference key="2">
    <citation type="submission" date="2011-04" db="EMBL/GenBank/DDBJ databases">
        <title>Complete sequence of chromosome of Haliscomenobacter hydrossis DSM 1100.</title>
        <authorList>
            <consortium name="US DOE Joint Genome Institute (JGI-PGF)"/>
            <person name="Lucas S."/>
            <person name="Han J."/>
            <person name="Lapidus A."/>
            <person name="Bruce D."/>
            <person name="Goodwin L."/>
            <person name="Pitluck S."/>
            <person name="Peters L."/>
            <person name="Kyrpides N."/>
            <person name="Mavromatis K."/>
            <person name="Ivanova N."/>
            <person name="Ovchinnikova G."/>
            <person name="Pagani I."/>
            <person name="Daligault H."/>
            <person name="Detter J.C."/>
            <person name="Han C."/>
            <person name="Land M."/>
            <person name="Hauser L."/>
            <person name="Markowitz V."/>
            <person name="Cheng J.-F."/>
            <person name="Hugenholtz P."/>
            <person name="Woyke T."/>
            <person name="Wu D."/>
            <person name="Verbarg S."/>
            <person name="Frueling A."/>
            <person name="Brambilla E."/>
            <person name="Klenk H.-P."/>
            <person name="Eisen J.A."/>
        </authorList>
    </citation>
    <scope>NUCLEOTIDE SEQUENCE</scope>
    <source>
        <strain>DSM 1100</strain>
    </source>
</reference>
<dbReference type="GO" id="GO:0070224">
    <property type="term" value="F:sulfide:quinone oxidoreductase activity"/>
    <property type="evidence" value="ECO:0007669"/>
    <property type="project" value="TreeGrafter"/>
</dbReference>
<name>F4L5D5_HALH1</name>
<feature type="transmembrane region" description="Helical" evidence="1">
    <location>
        <begin position="6"/>
        <end position="24"/>
    </location>
</feature>
<dbReference type="PANTHER" id="PTHR10632:SF2">
    <property type="entry name" value="SULFIDE:QUINONE OXIDOREDUCTASE, MITOCHONDRIAL"/>
    <property type="match status" value="1"/>
</dbReference>
<dbReference type="OrthoDB" id="9805710at2"/>
<dbReference type="RefSeq" id="WP_013765342.1">
    <property type="nucleotide sequence ID" value="NC_015510.1"/>
</dbReference>
<dbReference type="STRING" id="760192.Halhy_2935"/>
<dbReference type="Gene3D" id="3.50.50.60">
    <property type="entry name" value="FAD/NAD(P)-binding domain"/>
    <property type="match status" value="2"/>
</dbReference>
<feature type="domain" description="FAD/NAD(P)-binding" evidence="2">
    <location>
        <begin position="6"/>
        <end position="125"/>
    </location>
</feature>
<dbReference type="GO" id="GO:0071949">
    <property type="term" value="F:FAD binding"/>
    <property type="evidence" value="ECO:0007669"/>
    <property type="project" value="TreeGrafter"/>
</dbReference>
<keyword evidence="1" id="KW-0472">Membrane</keyword>